<dbReference type="GO" id="GO:0008202">
    <property type="term" value="P:steroid metabolic process"/>
    <property type="evidence" value="ECO:0007669"/>
    <property type="project" value="InterPro"/>
</dbReference>
<dbReference type="InterPro" id="IPR039357">
    <property type="entry name" value="SRD5A/TECR"/>
</dbReference>
<name>A0AAN6Y414_9PEZI</name>
<feature type="transmembrane region" description="Helical" evidence="6">
    <location>
        <begin position="21"/>
        <end position="39"/>
    </location>
</feature>
<comment type="caution">
    <text evidence="8">The sequence shown here is derived from an EMBL/GenBank/DDBJ whole genome shotgun (WGS) entry which is preliminary data.</text>
</comment>
<dbReference type="PIRSF" id="PIRSF015596">
    <property type="entry name" value="5_alpha-SR2"/>
    <property type="match status" value="1"/>
</dbReference>
<evidence type="ECO:0000256" key="4">
    <source>
        <dbReference type="ARBA" id="ARBA00022989"/>
    </source>
</evidence>
<feature type="transmembrane region" description="Helical" evidence="6">
    <location>
        <begin position="100"/>
        <end position="119"/>
    </location>
</feature>
<organism evidence="8 9">
    <name type="scientific">Rhypophila decipiens</name>
    <dbReference type="NCBI Taxonomy" id="261697"/>
    <lineage>
        <taxon>Eukaryota</taxon>
        <taxon>Fungi</taxon>
        <taxon>Dikarya</taxon>
        <taxon>Ascomycota</taxon>
        <taxon>Pezizomycotina</taxon>
        <taxon>Sordariomycetes</taxon>
        <taxon>Sordariomycetidae</taxon>
        <taxon>Sordariales</taxon>
        <taxon>Naviculisporaceae</taxon>
        <taxon>Rhypophila</taxon>
    </lineage>
</organism>
<reference evidence="8" key="1">
    <citation type="journal article" date="2023" name="Mol. Phylogenet. Evol.">
        <title>Genome-scale phylogeny and comparative genomics of the fungal order Sordariales.</title>
        <authorList>
            <person name="Hensen N."/>
            <person name="Bonometti L."/>
            <person name="Westerberg I."/>
            <person name="Brannstrom I.O."/>
            <person name="Guillou S."/>
            <person name="Cros-Aarteil S."/>
            <person name="Calhoun S."/>
            <person name="Haridas S."/>
            <person name="Kuo A."/>
            <person name="Mondo S."/>
            <person name="Pangilinan J."/>
            <person name="Riley R."/>
            <person name="LaButti K."/>
            <person name="Andreopoulos B."/>
            <person name="Lipzen A."/>
            <person name="Chen C."/>
            <person name="Yan M."/>
            <person name="Daum C."/>
            <person name="Ng V."/>
            <person name="Clum A."/>
            <person name="Steindorff A."/>
            <person name="Ohm R.A."/>
            <person name="Martin F."/>
            <person name="Silar P."/>
            <person name="Natvig D.O."/>
            <person name="Lalanne C."/>
            <person name="Gautier V."/>
            <person name="Ament-Velasquez S.L."/>
            <person name="Kruys A."/>
            <person name="Hutchinson M.I."/>
            <person name="Powell A.J."/>
            <person name="Barry K."/>
            <person name="Miller A.N."/>
            <person name="Grigoriev I.V."/>
            <person name="Debuchy R."/>
            <person name="Gladieux P."/>
            <person name="Hiltunen Thoren M."/>
            <person name="Johannesson H."/>
        </authorList>
    </citation>
    <scope>NUCLEOTIDE SEQUENCE</scope>
    <source>
        <strain evidence="8">PSN293</strain>
    </source>
</reference>
<keyword evidence="5 6" id="KW-0472">Membrane</keyword>
<proteinExistence type="inferred from homology"/>
<evidence type="ECO:0000256" key="1">
    <source>
        <dbReference type="ARBA" id="ARBA00004141"/>
    </source>
</evidence>
<evidence type="ECO:0000256" key="2">
    <source>
        <dbReference type="ARBA" id="ARBA00007742"/>
    </source>
</evidence>
<feature type="transmembrane region" description="Helical" evidence="6">
    <location>
        <begin position="126"/>
        <end position="149"/>
    </location>
</feature>
<dbReference type="Pfam" id="PF02544">
    <property type="entry name" value="Steroid_dh"/>
    <property type="match status" value="1"/>
</dbReference>
<evidence type="ECO:0000256" key="6">
    <source>
        <dbReference type="SAM" id="Phobius"/>
    </source>
</evidence>
<dbReference type="PROSITE" id="PS50244">
    <property type="entry name" value="S5A_REDUCTASE"/>
    <property type="match status" value="1"/>
</dbReference>
<sequence length="303" mass="35116">MSTTTGPIPNWYPPNRQNYDLILFLWQFFPLGASLQWLISWYGMGKTSVNSRFNLPGRIGWLTMEAPGFLTLLYNLRYLTPQANPHYLSEEYSLPWQNKVLAALFVLHYSYRALLFPILQPSMSPLHILVWLFGLLFQIINGTCIGAWLAAYGPLTQQDWSSNLTFGTFQFVLGISLFYVGLAANYYHDDELREIRRREIRRQERLAAQSKNPEQAIKKVEKHYEIPQAGLFKVMLYPHYFVEWIEWTGFWIAAGVGCTPARCFVVNEVAAMLPRAVNGKKWYEDKFGREKIGKRWAVIPGVC</sequence>
<dbReference type="GO" id="GO:0016020">
    <property type="term" value="C:membrane"/>
    <property type="evidence" value="ECO:0007669"/>
    <property type="project" value="UniProtKB-SubCell"/>
</dbReference>
<evidence type="ECO:0000313" key="9">
    <source>
        <dbReference type="Proteomes" id="UP001301769"/>
    </source>
</evidence>
<dbReference type="PANTHER" id="PTHR10556:SF43">
    <property type="entry name" value="STEROID 5-ALPHA-REDUCTASE DET2"/>
    <property type="match status" value="1"/>
</dbReference>
<gene>
    <name evidence="8" type="ORF">QBC37DRAFT_401709</name>
</gene>
<evidence type="ECO:0000259" key="7">
    <source>
        <dbReference type="Pfam" id="PF02544"/>
    </source>
</evidence>
<evidence type="ECO:0000313" key="8">
    <source>
        <dbReference type="EMBL" id="KAK4212254.1"/>
    </source>
</evidence>
<feature type="transmembrane region" description="Helical" evidence="6">
    <location>
        <begin position="59"/>
        <end position="80"/>
    </location>
</feature>
<dbReference type="InterPro" id="IPR016636">
    <property type="entry name" value="3-oxo-5-alpha-steroid_4-DH"/>
</dbReference>
<keyword evidence="4 6" id="KW-1133">Transmembrane helix</keyword>
<feature type="domain" description="3-oxo-5-alpha-steroid 4-dehydrogenase C-terminal" evidence="7">
    <location>
        <begin position="127"/>
        <end position="302"/>
    </location>
</feature>
<keyword evidence="3 6" id="KW-0812">Transmembrane</keyword>
<dbReference type="GO" id="GO:0003865">
    <property type="term" value="F:3-oxo-5-alpha-steroid 4-dehydrogenase activity"/>
    <property type="evidence" value="ECO:0007669"/>
    <property type="project" value="InterPro"/>
</dbReference>
<dbReference type="Proteomes" id="UP001301769">
    <property type="component" value="Unassembled WGS sequence"/>
</dbReference>
<protein>
    <submittedName>
        <fullName evidence="8">3-oxo-5-alpha-steroid 4-dehydrogenase</fullName>
    </submittedName>
</protein>
<dbReference type="AlphaFoldDB" id="A0AAN6Y414"/>
<reference evidence="8" key="2">
    <citation type="submission" date="2023-05" db="EMBL/GenBank/DDBJ databases">
        <authorList>
            <consortium name="Lawrence Berkeley National Laboratory"/>
            <person name="Steindorff A."/>
            <person name="Hensen N."/>
            <person name="Bonometti L."/>
            <person name="Westerberg I."/>
            <person name="Brannstrom I.O."/>
            <person name="Guillou S."/>
            <person name="Cros-Aarteil S."/>
            <person name="Calhoun S."/>
            <person name="Haridas S."/>
            <person name="Kuo A."/>
            <person name="Mondo S."/>
            <person name="Pangilinan J."/>
            <person name="Riley R."/>
            <person name="Labutti K."/>
            <person name="Andreopoulos B."/>
            <person name="Lipzen A."/>
            <person name="Chen C."/>
            <person name="Yanf M."/>
            <person name="Daum C."/>
            <person name="Ng V."/>
            <person name="Clum A."/>
            <person name="Ohm R."/>
            <person name="Martin F."/>
            <person name="Silar P."/>
            <person name="Natvig D."/>
            <person name="Lalanne C."/>
            <person name="Gautier V."/>
            <person name="Ament-Velasquez S.L."/>
            <person name="Kruys A."/>
            <person name="Hutchinson M.I."/>
            <person name="Powell A.J."/>
            <person name="Barry K."/>
            <person name="Miller A.N."/>
            <person name="Grigoriev I.V."/>
            <person name="Debuchy R."/>
            <person name="Gladieux P."/>
            <person name="Thoren M.H."/>
            <person name="Johannesson H."/>
        </authorList>
    </citation>
    <scope>NUCLEOTIDE SEQUENCE</scope>
    <source>
        <strain evidence="8">PSN293</strain>
    </source>
</reference>
<keyword evidence="9" id="KW-1185">Reference proteome</keyword>
<comment type="similarity">
    <text evidence="2">Belongs to the steroid 5-alpha reductase family.</text>
</comment>
<accession>A0AAN6Y414</accession>
<evidence type="ECO:0000256" key="3">
    <source>
        <dbReference type="ARBA" id="ARBA00022692"/>
    </source>
</evidence>
<evidence type="ECO:0000256" key="5">
    <source>
        <dbReference type="ARBA" id="ARBA00023136"/>
    </source>
</evidence>
<dbReference type="InterPro" id="IPR001104">
    <property type="entry name" value="3-oxo-5_a-steroid_4-DH_C"/>
</dbReference>
<dbReference type="EMBL" id="MU858131">
    <property type="protein sequence ID" value="KAK4212254.1"/>
    <property type="molecule type" value="Genomic_DNA"/>
</dbReference>
<dbReference type="PANTHER" id="PTHR10556">
    <property type="entry name" value="3-OXO-5-ALPHA-STEROID 4-DEHYDROGENASE"/>
    <property type="match status" value="1"/>
</dbReference>
<comment type="subcellular location">
    <subcellularLocation>
        <location evidence="1">Membrane</location>
        <topology evidence="1">Multi-pass membrane protein</topology>
    </subcellularLocation>
</comment>
<feature type="transmembrane region" description="Helical" evidence="6">
    <location>
        <begin position="169"/>
        <end position="188"/>
    </location>
</feature>